<gene>
    <name evidence="1" type="ORF">TRM7557_03249</name>
</gene>
<protein>
    <recommendedName>
        <fullName evidence="3">DUF4157 domain-containing protein</fullName>
    </recommendedName>
</protein>
<dbReference type="AlphaFoldDB" id="A0A0P1GHE0"/>
<dbReference type="OrthoDB" id="8686772at2"/>
<dbReference type="STRING" id="928856.SAMN04488049_10285"/>
<accession>A0A0P1GHE0</accession>
<evidence type="ECO:0000313" key="2">
    <source>
        <dbReference type="Proteomes" id="UP000052022"/>
    </source>
</evidence>
<keyword evidence="2" id="KW-1185">Reference proteome</keyword>
<dbReference type="Proteomes" id="UP000052022">
    <property type="component" value="Unassembled WGS sequence"/>
</dbReference>
<organism evidence="1 2">
    <name type="scientific">Tritonibacter multivorans</name>
    <dbReference type="NCBI Taxonomy" id="928856"/>
    <lineage>
        <taxon>Bacteria</taxon>
        <taxon>Pseudomonadati</taxon>
        <taxon>Pseudomonadota</taxon>
        <taxon>Alphaproteobacteria</taxon>
        <taxon>Rhodobacterales</taxon>
        <taxon>Paracoccaceae</taxon>
        <taxon>Tritonibacter</taxon>
    </lineage>
</organism>
<dbReference type="RefSeq" id="WP_058291251.1">
    <property type="nucleotide sequence ID" value="NZ_CYSD01000042.1"/>
</dbReference>
<reference evidence="1 2" key="1">
    <citation type="submission" date="2015-09" db="EMBL/GenBank/DDBJ databases">
        <authorList>
            <consortium name="Swine Surveillance"/>
        </authorList>
    </citation>
    <scope>NUCLEOTIDE SEQUENCE [LARGE SCALE GENOMIC DNA]</scope>
    <source>
        <strain evidence="1 2">CECT 7557</strain>
    </source>
</reference>
<dbReference type="EMBL" id="CYSD01000042">
    <property type="protein sequence ID" value="CUH81119.1"/>
    <property type="molecule type" value="Genomic_DNA"/>
</dbReference>
<proteinExistence type="predicted"/>
<dbReference type="PROSITE" id="PS51257">
    <property type="entry name" value="PROKAR_LIPOPROTEIN"/>
    <property type="match status" value="1"/>
</dbReference>
<name>A0A0P1GHE0_9RHOB</name>
<evidence type="ECO:0000313" key="1">
    <source>
        <dbReference type="EMBL" id="CUH81119.1"/>
    </source>
</evidence>
<sequence>MFRPLLFLLLLLAACGRAPSEAERAFLHSLHGDSLDTTRLRIHDGAPVLPVTFTRKPRPRTACRERILPPVKSTETVKTTPIAVALGNHVFMTQDWYAEDYLKGFPDRLHLMAAMLYAHEATHVWQWQNRRTTGYSPLRAAREHVSTADPYLFDLETHSDFLDYGFEQQGAIMEEYVCCRALDPKGARTKRLHAMLADAMPVAPLPQAREHTVLLPWKGAELAGICN</sequence>
<evidence type="ECO:0008006" key="3">
    <source>
        <dbReference type="Google" id="ProtNLM"/>
    </source>
</evidence>